<dbReference type="GO" id="GO:0016987">
    <property type="term" value="F:sigma factor activity"/>
    <property type="evidence" value="ECO:0007669"/>
    <property type="project" value="UniProtKB-KW"/>
</dbReference>
<dbReference type="Gene3D" id="1.10.1740.10">
    <property type="match status" value="1"/>
</dbReference>
<dbReference type="InterPro" id="IPR013324">
    <property type="entry name" value="RNA_pol_sigma_r3/r4-like"/>
</dbReference>
<dbReference type="Pfam" id="PF04542">
    <property type="entry name" value="Sigma70_r2"/>
    <property type="match status" value="1"/>
</dbReference>
<feature type="domain" description="RNA polymerase sigma factor 70 region 4 type 2" evidence="6">
    <location>
        <begin position="119"/>
        <end position="168"/>
    </location>
</feature>
<sequence>MNELQMIAGCKEQKRDAQKMLYETYARKMYSICLRYSSDQDAAQDLLQDGFMKVFSNIGSYQERGSFEGWMKRVFINLALENLRKKKSIFHSSEDIQNLPEVVDESTEDDQMYRISETELLKMVQELPKGYSTVFNLYAIEDYSHKEIADMLGISEGTSRSQYVRARQILQDRVKKYVNERV</sequence>
<evidence type="ECO:0000259" key="5">
    <source>
        <dbReference type="Pfam" id="PF04542"/>
    </source>
</evidence>
<comment type="similarity">
    <text evidence="1">Belongs to the sigma-70 factor family. ECF subfamily.</text>
</comment>
<evidence type="ECO:0000256" key="1">
    <source>
        <dbReference type="ARBA" id="ARBA00010641"/>
    </source>
</evidence>
<keyword evidence="4" id="KW-0804">Transcription</keyword>
<dbReference type="Pfam" id="PF08281">
    <property type="entry name" value="Sigma70_r4_2"/>
    <property type="match status" value="1"/>
</dbReference>
<dbReference type="AlphaFoldDB" id="A0A212K2Y5"/>
<gene>
    <name evidence="7" type="ORF">KL86DYS2_12893</name>
</gene>
<dbReference type="PANTHER" id="PTHR43133:SF46">
    <property type="entry name" value="RNA POLYMERASE SIGMA-70 FACTOR ECF SUBFAMILY"/>
    <property type="match status" value="1"/>
</dbReference>
<protein>
    <recommendedName>
        <fullName evidence="8">Sigma-70 family RNA polymerase sigma factor</fullName>
    </recommendedName>
</protein>
<dbReference type="EMBL" id="FLUL01000001">
    <property type="protein sequence ID" value="SBW06007.1"/>
    <property type="molecule type" value="Genomic_DNA"/>
</dbReference>
<evidence type="ECO:0000259" key="6">
    <source>
        <dbReference type="Pfam" id="PF08281"/>
    </source>
</evidence>
<keyword evidence="3" id="KW-0731">Sigma factor</keyword>
<dbReference type="PANTHER" id="PTHR43133">
    <property type="entry name" value="RNA POLYMERASE ECF-TYPE SIGMA FACTO"/>
    <property type="match status" value="1"/>
</dbReference>
<dbReference type="CDD" id="cd06171">
    <property type="entry name" value="Sigma70_r4"/>
    <property type="match status" value="1"/>
</dbReference>
<reference evidence="7" key="1">
    <citation type="submission" date="2016-04" db="EMBL/GenBank/DDBJ databases">
        <authorList>
            <person name="Evans L.H."/>
            <person name="Alamgir A."/>
            <person name="Owens N."/>
            <person name="Weber N.D."/>
            <person name="Virtaneva K."/>
            <person name="Barbian K."/>
            <person name="Babar A."/>
            <person name="Rosenke K."/>
        </authorList>
    </citation>
    <scope>NUCLEOTIDE SEQUENCE</scope>
    <source>
        <strain evidence="7">86-2</strain>
    </source>
</reference>
<organism evidence="7">
    <name type="scientific">uncultured Dysgonomonas sp</name>
    <dbReference type="NCBI Taxonomy" id="206096"/>
    <lineage>
        <taxon>Bacteria</taxon>
        <taxon>Pseudomonadati</taxon>
        <taxon>Bacteroidota</taxon>
        <taxon>Bacteroidia</taxon>
        <taxon>Bacteroidales</taxon>
        <taxon>Dysgonomonadaceae</taxon>
        <taxon>Dysgonomonas</taxon>
        <taxon>environmental samples</taxon>
    </lineage>
</organism>
<dbReference type="InterPro" id="IPR014284">
    <property type="entry name" value="RNA_pol_sigma-70_dom"/>
</dbReference>
<accession>A0A212K2Y5</accession>
<dbReference type="Gene3D" id="1.10.10.10">
    <property type="entry name" value="Winged helix-like DNA-binding domain superfamily/Winged helix DNA-binding domain"/>
    <property type="match status" value="1"/>
</dbReference>
<dbReference type="InterPro" id="IPR036388">
    <property type="entry name" value="WH-like_DNA-bd_sf"/>
</dbReference>
<proteinExistence type="inferred from homology"/>
<evidence type="ECO:0000256" key="4">
    <source>
        <dbReference type="ARBA" id="ARBA00023163"/>
    </source>
</evidence>
<dbReference type="NCBIfam" id="TIGR02937">
    <property type="entry name" value="sigma70-ECF"/>
    <property type="match status" value="1"/>
</dbReference>
<dbReference type="InterPro" id="IPR007627">
    <property type="entry name" value="RNA_pol_sigma70_r2"/>
</dbReference>
<dbReference type="InterPro" id="IPR013249">
    <property type="entry name" value="RNA_pol_sigma70_r4_t2"/>
</dbReference>
<dbReference type="SUPFAM" id="SSF88659">
    <property type="entry name" value="Sigma3 and sigma4 domains of RNA polymerase sigma factors"/>
    <property type="match status" value="1"/>
</dbReference>
<evidence type="ECO:0000256" key="2">
    <source>
        <dbReference type="ARBA" id="ARBA00023015"/>
    </source>
</evidence>
<evidence type="ECO:0008006" key="8">
    <source>
        <dbReference type="Google" id="ProtNLM"/>
    </source>
</evidence>
<evidence type="ECO:0000256" key="3">
    <source>
        <dbReference type="ARBA" id="ARBA00023082"/>
    </source>
</evidence>
<dbReference type="InterPro" id="IPR039425">
    <property type="entry name" value="RNA_pol_sigma-70-like"/>
</dbReference>
<dbReference type="RefSeq" id="WP_006841397.1">
    <property type="nucleotide sequence ID" value="NZ_CABTJG010000023.1"/>
</dbReference>
<dbReference type="SUPFAM" id="SSF88946">
    <property type="entry name" value="Sigma2 domain of RNA polymerase sigma factors"/>
    <property type="match status" value="1"/>
</dbReference>
<dbReference type="InterPro" id="IPR013325">
    <property type="entry name" value="RNA_pol_sigma_r2"/>
</dbReference>
<dbReference type="GeneID" id="78080718"/>
<dbReference type="GO" id="GO:0006352">
    <property type="term" value="P:DNA-templated transcription initiation"/>
    <property type="evidence" value="ECO:0007669"/>
    <property type="project" value="InterPro"/>
</dbReference>
<feature type="domain" description="RNA polymerase sigma-70 region 2" evidence="5">
    <location>
        <begin position="21"/>
        <end position="87"/>
    </location>
</feature>
<dbReference type="GO" id="GO:0003677">
    <property type="term" value="F:DNA binding"/>
    <property type="evidence" value="ECO:0007669"/>
    <property type="project" value="InterPro"/>
</dbReference>
<evidence type="ECO:0000313" key="7">
    <source>
        <dbReference type="EMBL" id="SBW06007.1"/>
    </source>
</evidence>
<keyword evidence="2" id="KW-0805">Transcription regulation</keyword>
<name>A0A212K2Y5_9BACT</name>